<evidence type="ECO:0000256" key="4">
    <source>
        <dbReference type="ARBA" id="ARBA00023163"/>
    </source>
</evidence>
<keyword evidence="2" id="KW-0805">Transcription regulation</keyword>
<keyword evidence="4" id="KW-0804">Transcription</keyword>
<dbReference type="GO" id="GO:0006355">
    <property type="term" value="P:regulation of DNA-templated transcription"/>
    <property type="evidence" value="ECO:0007669"/>
    <property type="project" value="InterPro"/>
</dbReference>
<keyword evidence="1" id="KW-0597">Phosphoprotein</keyword>
<dbReference type="GO" id="GO:0032993">
    <property type="term" value="C:protein-DNA complex"/>
    <property type="evidence" value="ECO:0007669"/>
    <property type="project" value="TreeGrafter"/>
</dbReference>
<dbReference type="GO" id="GO:0000976">
    <property type="term" value="F:transcription cis-regulatory region binding"/>
    <property type="evidence" value="ECO:0007669"/>
    <property type="project" value="TreeGrafter"/>
</dbReference>
<dbReference type="PROSITE" id="PS51755">
    <property type="entry name" value="OMPR_PHOB"/>
    <property type="match status" value="1"/>
</dbReference>
<dbReference type="GO" id="GO:0005829">
    <property type="term" value="C:cytosol"/>
    <property type="evidence" value="ECO:0007669"/>
    <property type="project" value="TreeGrafter"/>
</dbReference>
<dbReference type="Pfam" id="PF00486">
    <property type="entry name" value="Trans_reg_C"/>
    <property type="match status" value="1"/>
</dbReference>
<dbReference type="AlphaFoldDB" id="D3F810"/>
<dbReference type="eggNOG" id="COG0745">
    <property type="taxonomic scope" value="Bacteria"/>
</dbReference>
<dbReference type="InterPro" id="IPR039420">
    <property type="entry name" value="WalR-like"/>
</dbReference>
<feature type="DNA-binding region" description="OmpR/PhoB-type" evidence="5">
    <location>
        <begin position="44"/>
        <end position="143"/>
    </location>
</feature>
<proteinExistence type="predicted"/>
<dbReference type="GO" id="GO:0000156">
    <property type="term" value="F:phosphorelay response regulator activity"/>
    <property type="evidence" value="ECO:0007669"/>
    <property type="project" value="TreeGrafter"/>
</dbReference>
<protein>
    <submittedName>
        <fullName evidence="7">Putative two component transcriptional regulator, winged helix family</fullName>
    </submittedName>
</protein>
<keyword evidence="3 5" id="KW-0238">DNA-binding</keyword>
<evidence type="ECO:0000259" key="6">
    <source>
        <dbReference type="PROSITE" id="PS51755"/>
    </source>
</evidence>
<dbReference type="PANTHER" id="PTHR48111:SF4">
    <property type="entry name" value="DNA-BINDING DUAL TRANSCRIPTIONAL REGULATOR OMPR"/>
    <property type="match status" value="1"/>
</dbReference>
<evidence type="ECO:0000313" key="7">
    <source>
        <dbReference type="EMBL" id="ADB52904.1"/>
    </source>
</evidence>
<evidence type="ECO:0000256" key="5">
    <source>
        <dbReference type="PROSITE-ProRule" id="PRU01091"/>
    </source>
</evidence>
<dbReference type="PANTHER" id="PTHR48111">
    <property type="entry name" value="REGULATOR OF RPOS"/>
    <property type="match status" value="1"/>
</dbReference>
<dbReference type="Proteomes" id="UP000008229">
    <property type="component" value="Chromosome"/>
</dbReference>
<dbReference type="SMART" id="SM00862">
    <property type="entry name" value="Trans_reg_C"/>
    <property type="match status" value="1"/>
</dbReference>
<dbReference type="Gene3D" id="1.10.10.10">
    <property type="entry name" value="Winged helix-like DNA-binding domain superfamily/Winged helix DNA-binding domain"/>
    <property type="match status" value="1"/>
</dbReference>
<dbReference type="KEGG" id="cwo:Cwoe_4491"/>
<name>D3F810_CONWI</name>
<sequence precursor="true">MQALSVSAPPHAADTALSRTVHNSITPRPRIRAILPSVTSRNAKEKLRAGALEVAPAAYTARADGQVIPLTPREFELLVELMRRPDEVLSRELLYELCWGQPMVPSDRAVDVYVRKLRSKLDRALPGWTFIHTHYRLGYRFSPQPAEVSDEDVAPAEISEDKRSVL</sequence>
<reference evidence="7 8" key="1">
    <citation type="journal article" date="2010" name="Stand. Genomic Sci.">
        <title>Complete genome sequence of Conexibacter woesei type strain (ID131577).</title>
        <authorList>
            <person name="Pukall R."/>
            <person name="Lapidus A."/>
            <person name="Glavina Del Rio T."/>
            <person name="Copeland A."/>
            <person name="Tice H."/>
            <person name="Cheng J.-F."/>
            <person name="Lucas S."/>
            <person name="Chen F."/>
            <person name="Nolan M."/>
            <person name="Bruce D."/>
            <person name="Goodwin L."/>
            <person name="Pitluck S."/>
            <person name="Mavromatis K."/>
            <person name="Ivanova N."/>
            <person name="Ovchinnikova G."/>
            <person name="Pati A."/>
            <person name="Chen A."/>
            <person name="Palaniappan K."/>
            <person name="Land M."/>
            <person name="Hauser L."/>
            <person name="Chang Y.-J."/>
            <person name="Jeffries C.D."/>
            <person name="Chain P."/>
            <person name="Meincke L."/>
            <person name="Sims D."/>
            <person name="Brettin T."/>
            <person name="Detter J.C."/>
            <person name="Rohde M."/>
            <person name="Goeker M."/>
            <person name="Bristow J."/>
            <person name="Eisen J.A."/>
            <person name="Markowitz V."/>
            <person name="Kyrpides N.C."/>
            <person name="Klenk H.-P."/>
            <person name="Hugenholtz P."/>
        </authorList>
    </citation>
    <scope>NUCLEOTIDE SEQUENCE [LARGE SCALE GENOMIC DNA]</scope>
    <source>
        <strain evidence="8">DSM 14684 / CIP 108061 / JCM 11494 / NBRC 100937 / ID131577</strain>
    </source>
</reference>
<accession>D3F810</accession>
<evidence type="ECO:0000256" key="3">
    <source>
        <dbReference type="ARBA" id="ARBA00023125"/>
    </source>
</evidence>
<organism evidence="7 8">
    <name type="scientific">Conexibacter woesei (strain DSM 14684 / CCUG 47730 / CIP 108061 / JCM 11494 / NBRC 100937 / ID131577)</name>
    <dbReference type="NCBI Taxonomy" id="469383"/>
    <lineage>
        <taxon>Bacteria</taxon>
        <taxon>Bacillati</taxon>
        <taxon>Actinomycetota</taxon>
        <taxon>Thermoleophilia</taxon>
        <taxon>Solirubrobacterales</taxon>
        <taxon>Conexibacteraceae</taxon>
        <taxon>Conexibacter</taxon>
    </lineage>
</organism>
<dbReference type="InterPro" id="IPR016032">
    <property type="entry name" value="Sig_transdc_resp-reg_C-effctor"/>
</dbReference>
<evidence type="ECO:0000256" key="1">
    <source>
        <dbReference type="ARBA" id="ARBA00022553"/>
    </source>
</evidence>
<feature type="domain" description="OmpR/PhoB-type" evidence="6">
    <location>
        <begin position="44"/>
        <end position="143"/>
    </location>
</feature>
<keyword evidence="8" id="KW-1185">Reference proteome</keyword>
<evidence type="ECO:0000256" key="2">
    <source>
        <dbReference type="ARBA" id="ARBA00023015"/>
    </source>
</evidence>
<dbReference type="InterPro" id="IPR036388">
    <property type="entry name" value="WH-like_DNA-bd_sf"/>
</dbReference>
<reference evidence="8" key="2">
    <citation type="submission" date="2010-01" db="EMBL/GenBank/DDBJ databases">
        <title>The complete genome of Conexibacter woesei DSM 14684.</title>
        <authorList>
            <consortium name="US DOE Joint Genome Institute (JGI-PGF)"/>
            <person name="Lucas S."/>
            <person name="Copeland A."/>
            <person name="Lapidus A."/>
            <person name="Glavina del Rio T."/>
            <person name="Dalin E."/>
            <person name="Tice H."/>
            <person name="Bruce D."/>
            <person name="Goodwin L."/>
            <person name="Pitluck S."/>
            <person name="Kyrpides N."/>
            <person name="Mavromatis K."/>
            <person name="Ivanova N."/>
            <person name="Mikhailova N."/>
            <person name="Chertkov O."/>
            <person name="Brettin T."/>
            <person name="Detter J.C."/>
            <person name="Han C."/>
            <person name="Larimer F."/>
            <person name="Land M."/>
            <person name="Hauser L."/>
            <person name="Markowitz V."/>
            <person name="Cheng J.-F."/>
            <person name="Hugenholtz P."/>
            <person name="Woyke T."/>
            <person name="Wu D."/>
            <person name="Pukall R."/>
            <person name="Steenblock K."/>
            <person name="Schneider S."/>
            <person name="Klenk H.-P."/>
            <person name="Eisen J.A."/>
        </authorList>
    </citation>
    <scope>NUCLEOTIDE SEQUENCE [LARGE SCALE GENOMIC DNA]</scope>
    <source>
        <strain evidence="8">DSM 14684 / CIP 108061 / JCM 11494 / NBRC 100937 / ID131577</strain>
    </source>
</reference>
<dbReference type="HOGENOM" id="CLU_1599905_0_0_11"/>
<dbReference type="EMBL" id="CP001854">
    <property type="protein sequence ID" value="ADB52904.1"/>
    <property type="molecule type" value="Genomic_DNA"/>
</dbReference>
<evidence type="ECO:0000313" key="8">
    <source>
        <dbReference type="Proteomes" id="UP000008229"/>
    </source>
</evidence>
<gene>
    <name evidence="7" type="ordered locus">Cwoe_4491</name>
</gene>
<dbReference type="InterPro" id="IPR001867">
    <property type="entry name" value="OmpR/PhoB-type_DNA-bd"/>
</dbReference>
<dbReference type="STRING" id="469383.Cwoe_4491"/>
<dbReference type="CDD" id="cd00383">
    <property type="entry name" value="trans_reg_C"/>
    <property type="match status" value="1"/>
</dbReference>
<dbReference type="SUPFAM" id="SSF46894">
    <property type="entry name" value="C-terminal effector domain of the bipartite response regulators"/>
    <property type="match status" value="1"/>
</dbReference>